<feature type="domain" description="Transposase TnpC homeodomain" evidence="3">
    <location>
        <begin position="23"/>
        <end position="94"/>
    </location>
</feature>
<dbReference type="EMBL" id="FQZS01000051">
    <property type="protein sequence ID" value="SHJ42228.1"/>
    <property type="molecule type" value="Genomic_DNA"/>
</dbReference>
<evidence type="ECO:0000256" key="1">
    <source>
        <dbReference type="SAM" id="Coils"/>
    </source>
</evidence>
<feature type="domain" description="Transposase IS66 zinc-finger binding" evidence="2">
    <location>
        <begin position="106"/>
        <end position="150"/>
    </location>
</feature>
<dbReference type="Pfam" id="PF13007">
    <property type="entry name" value="LZ_Tnp_IS66"/>
    <property type="match status" value="1"/>
</dbReference>
<dbReference type="PANTHER" id="PTHR33678:SF1">
    <property type="entry name" value="BLL1576 PROTEIN"/>
    <property type="match status" value="1"/>
</dbReference>
<dbReference type="STRING" id="1122184.SAMN02745176_03519"/>
<accession>A0A1M6J6B1</accession>
<organism evidence="4 5">
    <name type="scientific">Lutispora thermophila DSM 19022</name>
    <dbReference type="NCBI Taxonomy" id="1122184"/>
    <lineage>
        <taxon>Bacteria</taxon>
        <taxon>Bacillati</taxon>
        <taxon>Bacillota</taxon>
        <taxon>Clostridia</taxon>
        <taxon>Lutisporales</taxon>
        <taxon>Lutisporaceae</taxon>
        <taxon>Lutispora</taxon>
    </lineage>
</organism>
<proteinExistence type="predicted"/>
<keyword evidence="1" id="KW-0175">Coiled coil</keyword>
<keyword evidence="4" id="KW-0238">DNA-binding</keyword>
<feature type="coiled-coil region" evidence="1">
    <location>
        <begin position="7"/>
        <end position="34"/>
    </location>
</feature>
<evidence type="ECO:0000259" key="2">
    <source>
        <dbReference type="Pfam" id="PF13005"/>
    </source>
</evidence>
<sequence length="193" mass="22368">MSTEQKIAALENRISELKQENKRLHDTVEYLTRKLFGRSSEKTSVLSLGQLSFFDEAEVETDSKAPEPGLQEVQNYYRKKFKGQKAELLKDIPHTKHLCTLAEEDRFCEACGTPLVSVGEEFVRTEIEYIPAKVRVIDYYRETFECRTCHKNGEPYMEKSPMPYPVVQHSMPSPSTVAWVMHQKFVNALPLYR</sequence>
<dbReference type="InterPro" id="IPR052344">
    <property type="entry name" value="Transposase-related"/>
</dbReference>
<dbReference type="GO" id="GO:0003677">
    <property type="term" value="F:DNA binding"/>
    <property type="evidence" value="ECO:0007669"/>
    <property type="project" value="UniProtKB-KW"/>
</dbReference>
<evidence type="ECO:0000259" key="3">
    <source>
        <dbReference type="Pfam" id="PF13007"/>
    </source>
</evidence>
<protein>
    <submittedName>
        <fullName evidence="4">Transposase C of IS166 homeodomain-containing protein</fullName>
    </submittedName>
</protein>
<dbReference type="Proteomes" id="UP000184442">
    <property type="component" value="Unassembled WGS sequence"/>
</dbReference>
<evidence type="ECO:0000313" key="4">
    <source>
        <dbReference type="EMBL" id="SHJ42228.1"/>
    </source>
</evidence>
<reference evidence="4 5" key="1">
    <citation type="submission" date="2016-11" db="EMBL/GenBank/DDBJ databases">
        <authorList>
            <person name="Jaros S."/>
            <person name="Januszkiewicz K."/>
            <person name="Wedrychowicz H."/>
        </authorList>
    </citation>
    <scope>NUCLEOTIDE SEQUENCE [LARGE SCALE GENOMIC DNA]</scope>
    <source>
        <strain evidence="4 5">DSM 19022</strain>
    </source>
</reference>
<dbReference type="Pfam" id="PF13005">
    <property type="entry name" value="zf-IS66"/>
    <property type="match status" value="1"/>
</dbReference>
<dbReference type="AlphaFoldDB" id="A0A1M6J6B1"/>
<evidence type="ECO:0000313" key="5">
    <source>
        <dbReference type="Proteomes" id="UP000184442"/>
    </source>
</evidence>
<keyword evidence="5" id="KW-1185">Reference proteome</keyword>
<gene>
    <name evidence="4" type="ORF">SAMN02745176_03519</name>
</gene>
<dbReference type="InterPro" id="IPR024474">
    <property type="entry name" value="Znf_dom_IS66"/>
</dbReference>
<keyword evidence="4" id="KW-0371">Homeobox</keyword>
<name>A0A1M6J6B1_9FIRM</name>
<dbReference type="PANTHER" id="PTHR33678">
    <property type="entry name" value="BLL1576 PROTEIN"/>
    <property type="match status" value="1"/>
</dbReference>
<dbReference type="InterPro" id="IPR024463">
    <property type="entry name" value="Transposase_TnpC_homeodom"/>
</dbReference>